<evidence type="ECO:0000256" key="5">
    <source>
        <dbReference type="ARBA" id="ARBA00022980"/>
    </source>
</evidence>
<dbReference type="GO" id="GO:0022625">
    <property type="term" value="C:cytosolic large ribosomal subunit"/>
    <property type="evidence" value="ECO:0007669"/>
    <property type="project" value="TreeGrafter"/>
</dbReference>
<dbReference type="EMBL" id="CP151767">
    <property type="protein sequence ID" value="WZU67747.1"/>
    <property type="molecule type" value="Genomic_DNA"/>
</dbReference>
<evidence type="ECO:0000256" key="8">
    <source>
        <dbReference type="HAMAP-Rule" id="MF_01325"/>
    </source>
</evidence>
<dbReference type="HAMAP" id="MF_01325_B">
    <property type="entry name" value="Ribosomal_uL3_B"/>
    <property type="match status" value="1"/>
</dbReference>
<evidence type="ECO:0000256" key="2">
    <source>
        <dbReference type="ARBA" id="ARBA00022481"/>
    </source>
</evidence>
<keyword evidence="11" id="KW-1185">Reference proteome</keyword>
<evidence type="ECO:0000256" key="4">
    <source>
        <dbReference type="ARBA" id="ARBA00022884"/>
    </source>
</evidence>
<evidence type="ECO:0000256" key="6">
    <source>
        <dbReference type="ARBA" id="ARBA00023274"/>
    </source>
</evidence>
<evidence type="ECO:0000256" key="9">
    <source>
        <dbReference type="SAM" id="MobiDB-lite"/>
    </source>
</evidence>
<comment type="PTM">
    <text evidence="8">Methylated by PrmB.</text>
</comment>
<keyword evidence="3 8" id="KW-0699">rRNA-binding</keyword>
<dbReference type="Proteomes" id="UP001470809">
    <property type="component" value="Chromosome"/>
</dbReference>
<evidence type="ECO:0000256" key="7">
    <source>
        <dbReference type="ARBA" id="ARBA00035243"/>
    </source>
</evidence>
<evidence type="ECO:0000256" key="1">
    <source>
        <dbReference type="ARBA" id="ARBA00006540"/>
    </source>
</evidence>
<dbReference type="SUPFAM" id="SSF50447">
    <property type="entry name" value="Translation proteins"/>
    <property type="match status" value="1"/>
</dbReference>
<feature type="compositionally biased region" description="Low complexity" evidence="9">
    <location>
        <begin position="249"/>
        <end position="270"/>
    </location>
</feature>
<dbReference type="NCBIfam" id="TIGR03625">
    <property type="entry name" value="L3_bact"/>
    <property type="match status" value="1"/>
</dbReference>
<comment type="function">
    <text evidence="8">One of the primary rRNA binding proteins, it binds directly near the 3'-end of the 23S rRNA, where it nucleates assembly of the 50S subunit.</text>
</comment>
<dbReference type="Gene3D" id="3.30.160.810">
    <property type="match status" value="1"/>
</dbReference>
<dbReference type="PANTHER" id="PTHR11229">
    <property type="entry name" value="50S RIBOSOMAL PROTEIN L3"/>
    <property type="match status" value="1"/>
</dbReference>
<dbReference type="InterPro" id="IPR000597">
    <property type="entry name" value="Ribosomal_uL3"/>
</dbReference>
<keyword evidence="5 8" id="KW-0689">Ribosomal protein</keyword>
<dbReference type="InterPro" id="IPR009000">
    <property type="entry name" value="Transl_B-barrel_sf"/>
</dbReference>
<keyword evidence="2 8" id="KW-0488">Methylation</keyword>
<sequence>MLRTGLIAKKVGMTRLFMEDGKQIPVTVLSLENLQVVAQRTADANGYTAVQLGAGNAKAKRTSKAMRGHFAAAKVEPKRKVAEFRVAPENMINVGEEILANHYFEGQYVDVSGTSIGKGFAGAMKRHNFGGLRATHGVSISHRSHGSTGQCQDPGKVFKGKKMAGHMGAAKVTTQNLQVVKTDADRGIIMVKGAVPGSKGGWVTLKDAVKKPTPENVIYPAGLKSMKEEAEKLAEEAAAAAAAEEEAAAKAAAEAEQAALEAAEADAATDAPEEGGENNEG</sequence>
<feature type="compositionally biased region" description="Acidic residues" evidence="9">
    <location>
        <begin position="271"/>
        <end position="281"/>
    </location>
</feature>
<proteinExistence type="inferred from homology"/>
<dbReference type="AlphaFoldDB" id="A0AAN0MDX7"/>
<dbReference type="InterPro" id="IPR019927">
    <property type="entry name" value="Ribosomal_uL3_bac/org-type"/>
</dbReference>
<name>A0AAN0MDX7_9RHOB</name>
<keyword evidence="4 8" id="KW-0694">RNA-binding</keyword>
<dbReference type="GO" id="GO:0019843">
    <property type="term" value="F:rRNA binding"/>
    <property type="evidence" value="ECO:0007669"/>
    <property type="project" value="UniProtKB-UniRule"/>
</dbReference>
<comment type="similarity">
    <text evidence="1 8">Belongs to the universal ribosomal protein uL3 family.</text>
</comment>
<evidence type="ECO:0000256" key="3">
    <source>
        <dbReference type="ARBA" id="ARBA00022730"/>
    </source>
</evidence>
<dbReference type="GO" id="GO:0003735">
    <property type="term" value="F:structural constituent of ribosome"/>
    <property type="evidence" value="ECO:0007669"/>
    <property type="project" value="UniProtKB-UniRule"/>
</dbReference>
<dbReference type="FunFam" id="2.40.30.10:FF:000004">
    <property type="entry name" value="50S ribosomal protein L3"/>
    <property type="match status" value="1"/>
</dbReference>
<dbReference type="FunFam" id="3.30.160.810:FF:000001">
    <property type="entry name" value="50S ribosomal protein L3"/>
    <property type="match status" value="1"/>
</dbReference>
<keyword evidence="6 8" id="KW-0687">Ribonucleoprotein</keyword>
<dbReference type="GO" id="GO:0006412">
    <property type="term" value="P:translation"/>
    <property type="evidence" value="ECO:0007669"/>
    <property type="project" value="UniProtKB-UniRule"/>
</dbReference>
<evidence type="ECO:0000313" key="11">
    <source>
        <dbReference type="Proteomes" id="UP001470809"/>
    </source>
</evidence>
<accession>A0AAN0MDX7</accession>
<comment type="subunit">
    <text evidence="8">Part of the 50S ribosomal subunit. Forms a cluster with proteins L14 and L19.</text>
</comment>
<protein>
    <recommendedName>
        <fullName evidence="7 8">Large ribosomal subunit protein uL3</fullName>
    </recommendedName>
</protein>
<organism evidence="10 11">
    <name type="scientific">Yoonia rhodophyticola</name>
    <dbReference type="NCBI Taxonomy" id="3137370"/>
    <lineage>
        <taxon>Bacteria</taxon>
        <taxon>Pseudomonadati</taxon>
        <taxon>Pseudomonadota</taxon>
        <taxon>Alphaproteobacteria</taxon>
        <taxon>Rhodobacterales</taxon>
        <taxon>Paracoccaceae</taxon>
        <taxon>Yoonia</taxon>
    </lineage>
</organism>
<gene>
    <name evidence="8 10" type="primary">rplC</name>
    <name evidence="10" type="ORF">AABB31_01920</name>
</gene>
<dbReference type="PANTHER" id="PTHR11229:SF16">
    <property type="entry name" value="LARGE RIBOSOMAL SUBUNIT PROTEIN UL3C"/>
    <property type="match status" value="1"/>
</dbReference>
<dbReference type="Pfam" id="PF00297">
    <property type="entry name" value="Ribosomal_L3"/>
    <property type="match status" value="1"/>
</dbReference>
<dbReference type="RefSeq" id="WP_342077050.1">
    <property type="nucleotide sequence ID" value="NZ_CP151767.2"/>
</dbReference>
<feature type="region of interest" description="Disordered" evidence="9">
    <location>
        <begin position="248"/>
        <end position="281"/>
    </location>
</feature>
<dbReference type="KEGG" id="yrh:AABB31_01920"/>
<reference evidence="10" key="1">
    <citation type="submission" date="2024-08" db="EMBL/GenBank/DDBJ databases">
        <title>Phylogenomic analyses of a clade within the roseobacter group suggest taxonomic reassignments of species of the genera Aestuariivita, Citreicella, Loktanella, Nautella, Pelagibaca, Ruegeria, Thalassobius, Thiobacimonas and Tropicibacter, and the proposal o.</title>
        <authorList>
            <person name="Jeon C.O."/>
        </authorList>
    </citation>
    <scope>NUCLEOTIDE SEQUENCE</scope>
    <source>
        <strain evidence="10">SS1-5</strain>
    </source>
</reference>
<dbReference type="Gene3D" id="2.40.30.10">
    <property type="entry name" value="Translation factors"/>
    <property type="match status" value="1"/>
</dbReference>
<feature type="modified residue" description="N5-methylglutamine" evidence="8">
    <location>
        <position position="152"/>
    </location>
</feature>
<evidence type="ECO:0000313" key="10">
    <source>
        <dbReference type="EMBL" id="WZU67747.1"/>
    </source>
</evidence>